<keyword evidence="11" id="KW-0521">NADP</keyword>
<sequence length="881" mass="98636">MATVTKTTSTTHPPERLFLESSPLSKDSLLPPSPPASDTSELSQYIFPLPPQPSSLDPLPIDKDTPDSWIPRDPRLIRLTGVHPFNVEAPLTDLFESGFITPTELFYVRNHGAVPQVQDAEIPDWEISIEGLVENPITLTFKQILEDFEQVTVPITMVCAGNRRKEQNMVRKTKGFSWGAAGVSNALWTGPMLKDILAIAKPLRRARYVCMEGADKLPNGYYGTNAKLSWVNDPNRGIMLAHKMNGEMLAPDHGKPIRVVIPGQIGGRSVKWLKRLILTEGPSENWYHIYDNRVLPTMVTPEIASQDKTWWTDERYAIYDLSTNSAIAHPQHDETLDLTTAPSTYAVKGYAYSGGGRRISRVELSIDRGQTWSLAKISYPEDLYRRPEFDDTYLYGGRLDMSWREGSHCWCFWRLDLDTESLGNSEGILLRAMDDSMNLQPKDMYWSVLGMMNNPWFRVAIRRDGDIIRFEHPTQPALMPGGWMERVKKAGGNLTGQNWGELAPDEVAVPKAETEEIQISMTNDKIKRVIEYDEFKAHEGSEAPWFVINGEVYDGTGYLKDHPGGATSIISAAGTDASEEFLAIHSETAKSMMPQFHIGTLSPAAVKALAAGNKIEIDESSPIFLNPKAWQKSTLIHRKNISWDTRIFTFSLQHAEQMVGLPIGQHLMIRVKDQKTGEAIIRSYTPISEGNMQGQLELLVKIYFASDAPLFAGGKMTMALDALSIGQEIEIKGPIGKLEYLGKGRVTVSGIERKVKSFCMICAGSGITPIFQVLRAVMQDKEDETQCVVFDGNRMEEDILCREDLDRFEAENAHKCKIFHTLSNPADSWTGLRGRLGTELICREMPREDVLILICGPPPLEASIKQILLAEGYGEHDMVFF</sequence>
<dbReference type="InterPro" id="IPR008335">
    <property type="entry name" value="Mopterin_OxRdtase_euk"/>
</dbReference>
<evidence type="ECO:0000256" key="19">
    <source>
        <dbReference type="SAM" id="MobiDB-lite"/>
    </source>
</evidence>
<dbReference type="InterPro" id="IPR001709">
    <property type="entry name" value="Flavoprot_Pyr_Nucl_cyt_Rdtase"/>
</dbReference>
<dbReference type="Gene3D" id="2.60.40.650">
    <property type="match status" value="1"/>
</dbReference>
<dbReference type="InterPro" id="IPR039261">
    <property type="entry name" value="FNR_nucleotide-bd"/>
</dbReference>
<protein>
    <recommendedName>
        <fullName evidence="17">Nitrate reductase</fullName>
    </recommendedName>
</protein>
<dbReference type="InterPro" id="IPR001199">
    <property type="entry name" value="Cyt_B5-like_heme/steroid-bd"/>
</dbReference>
<reference evidence="22 23" key="1">
    <citation type="submission" date="2019-10" db="EMBL/GenBank/DDBJ databases">
        <authorList>
            <person name="Palmer J.M."/>
        </authorList>
    </citation>
    <scope>NUCLEOTIDE SEQUENCE [LARGE SCALE GENOMIC DNA]</scope>
    <source>
        <strain evidence="22 23">TWF694</strain>
    </source>
</reference>
<keyword evidence="15" id="KW-1015">Disulfide bond</keyword>
<keyword evidence="13" id="KW-0408">Iron</keyword>
<dbReference type="PANTHER" id="PTHR19372">
    <property type="entry name" value="SULFITE REDUCTASE"/>
    <property type="match status" value="1"/>
</dbReference>
<dbReference type="SUPFAM" id="SSF56524">
    <property type="entry name" value="Oxidoreductase molybdopterin-binding domain"/>
    <property type="match status" value="1"/>
</dbReference>
<feature type="binding site" evidence="18">
    <location>
        <position position="159"/>
    </location>
    <ligand>
        <name>Mo-molybdopterin</name>
        <dbReference type="ChEBI" id="CHEBI:71302"/>
    </ligand>
    <ligandPart>
        <name>Mo</name>
        <dbReference type="ChEBI" id="CHEBI:28685"/>
    </ligandPart>
</feature>
<evidence type="ECO:0000256" key="6">
    <source>
        <dbReference type="ARBA" id="ARBA00022505"/>
    </source>
</evidence>
<dbReference type="GO" id="GO:0006809">
    <property type="term" value="P:nitric oxide biosynthetic process"/>
    <property type="evidence" value="ECO:0007669"/>
    <property type="project" value="InterPro"/>
</dbReference>
<keyword evidence="9 18" id="KW-0479">Metal-binding</keyword>
<dbReference type="Pfam" id="PF00174">
    <property type="entry name" value="Oxidored_molyb"/>
    <property type="match status" value="1"/>
</dbReference>
<dbReference type="FunFam" id="3.10.120.10:FF:000016">
    <property type="entry name" value="Nitrate reductase"/>
    <property type="match status" value="1"/>
</dbReference>
<keyword evidence="14 17" id="KW-0534">Nitrate assimilation</keyword>
<dbReference type="PROSITE" id="PS00559">
    <property type="entry name" value="MOLYBDOPTERIN_EUK"/>
    <property type="match status" value="1"/>
</dbReference>
<dbReference type="GO" id="GO:0006790">
    <property type="term" value="P:sulfur compound metabolic process"/>
    <property type="evidence" value="ECO:0007669"/>
    <property type="project" value="TreeGrafter"/>
</dbReference>
<evidence type="ECO:0000256" key="8">
    <source>
        <dbReference type="ARBA" id="ARBA00022630"/>
    </source>
</evidence>
<dbReference type="InterPro" id="IPR017938">
    <property type="entry name" value="Riboflavin_synthase-like_b-brl"/>
</dbReference>
<comment type="similarity">
    <text evidence="4 17">Belongs to the nitrate reductase family.</text>
</comment>
<dbReference type="SUPFAM" id="SSF81296">
    <property type="entry name" value="E set domains"/>
    <property type="match status" value="1"/>
</dbReference>
<dbReference type="InterPro" id="IPR012137">
    <property type="entry name" value="Nitr_rd_NADH"/>
</dbReference>
<dbReference type="InterPro" id="IPR008333">
    <property type="entry name" value="Cbr1-like_FAD-bd_dom"/>
</dbReference>
<evidence type="ECO:0000313" key="22">
    <source>
        <dbReference type="EMBL" id="KAK6537347.1"/>
    </source>
</evidence>
<name>A0AAV9X5H7_9PEZI</name>
<dbReference type="Pfam" id="PF03404">
    <property type="entry name" value="Mo-co_dimer"/>
    <property type="match status" value="1"/>
</dbReference>
<dbReference type="PROSITE" id="PS00191">
    <property type="entry name" value="CYTOCHROME_B5_1"/>
    <property type="match status" value="1"/>
</dbReference>
<dbReference type="InterPro" id="IPR001433">
    <property type="entry name" value="OxRdtase_FAD/NAD-bd"/>
</dbReference>
<evidence type="ECO:0000256" key="14">
    <source>
        <dbReference type="ARBA" id="ARBA00023063"/>
    </source>
</evidence>
<dbReference type="Gene3D" id="3.90.420.10">
    <property type="entry name" value="Oxidoreductase, molybdopterin-binding domain"/>
    <property type="match status" value="1"/>
</dbReference>
<dbReference type="AlphaFoldDB" id="A0AAV9X5H7"/>
<evidence type="ECO:0000256" key="11">
    <source>
        <dbReference type="ARBA" id="ARBA00022857"/>
    </source>
</evidence>
<evidence type="ECO:0000256" key="3">
    <source>
        <dbReference type="ARBA" id="ARBA00003838"/>
    </source>
</evidence>
<dbReference type="GO" id="GO:0043546">
    <property type="term" value="F:molybdopterin cofactor binding"/>
    <property type="evidence" value="ECO:0007669"/>
    <property type="project" value="InterPro"/>
</dbReference>
<evidence type="ECO:0000259" key="21">
    <source>
        <dbReference type="PROSITE" id="PS51384"/>
    </source>
</evidence>
<feature type="region of interest" description="Disordered" evidence="19">
    <location>
        <begin position="1"/>
        <end position="67"/>
    </location>
</feature>
<dbReference type="GO" id="GO:0042128">
    <property type="term" value="P:nitrate assimilation"/>
    <property type="evidence" value="ECO:0007669"/>
    <property type="project" value="UniProtKB-KW"/>
</dbReference>
<comment type="function">
    <text evidence="3 17">Nitrate reductase is a key enzyme involved in the first step of nitrate assimilation in plants, fungi and bacteria.</text>
</comment>
<dbReference type="EMBL" id="JAVHJO010000009">
    <property type="protein sequence ID" value="KAK6537347.1"/>
    <property type="molecule type" value="Genomic_DNA"/>
</dbReference>
<feature type="domain" description="Cytochrome b5 heme-binding" evidence="20">
    <location>
        <begin position="527"/>
        <end position="602"/>
    </location>
</feature>
<dbReference type="InterPro" id="IPR036400">
    <property type="entry name" value="Cyt_B5-like_heme/steroid_sf"/>
</dbReference>
<comment type="cofactor">
    <cofactor evidence="2">
        <name>FAD</name>
        <dbReference type="ChEBI" id="CHEBI:57692"/>
    </cofactor>
</comment>
<evidence type="ECO:0000256" key="4">
    <source>
        <dbReference type="ARBA" id="ARBA00006253"/>
    </source>
</evidence>
<evidence type="ECO:0000256" key="7">
    <source>
        <dbReference type="ARBA" id="ARBA00022617"/>
    </source>
</evidence>
<dbReference type="Gene3D" id="3.10.120.10">
    <property type="entry name" value="Cytochrome b5-like heme/steroid binding domain"/>
    <property type="match status" value="1"/>
</dbReference>
<dbReference type="GO" id="GO:0020037">
    <property type="term" value="F:heme binding"/>
    <property type="evidence" value="ECO:0007669"/>
    <property type="project" value="InterPro"/>
</dbReference>
<dbReference type="GO" id="GO:0008482">
    <property type="term" value="F:sulfite oxidase activity"/>
    <property type="evidence" value="ECO:0007669"/>
    <property type="project" value="TreeGrafter"/>
</dbReference>
<keyword evidence="10" id="KW-0274">FAD</keyword>
<dbReference type="InterPro" id="IPR017927">
    <property type="entry name" value="FAD-bd_FR_type"/>
</dbReference>
<feature type="compositionally biased region" description="Low complexity" evidence="19">
    <location>
        <begin position="19"/>
        <end position="30"/>
    </location>
</feature>
<dbReference type="FunFam" id="3.90.420.10:FF:000005">
    <property type="entry name" value="Nitrate reductase"/>
    <property type="match status" value="1"/>
</dbReference>
<comment type="caution">
    <text evidence="22">The sequence shown here is derived from an EMBL/GenBank/DDBJ whole genome shotgun (WGS) entry which is preliminary data.</text>
</comment>
<dbReference type="PIRSF" id="PIRSF000233">
    <property type="entry name" value="Nitr_rd_NADH"/>
    <property type="match status" value="1"/>
</dbReference>
<dbReference type="Gene3D" id="3.40.50.80">
    <property type="entry name" value="Nucleotide-binding domain of ferredoxin-NADP reductase (FNR) module"/>
    <property type="match status" value="1"/>
</dbReference>
<keyword evidence="12" id="KW-0560">Oxidoreductase</keyword>
<evidence type="ECO:0000256" key="12">
    <source>
        <dbReference type="ARBA" id="ARBA00023002"/>
    </source>
</evidence>
<dbReference type="GO" id="GO:0050464">
    <property type="term" value="F:nitrate reductase (NADPH) activity"/>
    <property type="evidence" value="ECO:0007669"/>
    <property type="project" value="UniProtKB-EC"/>
</dbReference>
<feature type="compositionally biased region" description="Low complexity" evidence="19">
    <location>
        <begin position="1"/>
        <end position="11"/>
    </location>
</feature>
<dbReference type="InterPro" id="IPR005066">
    <property type="entry name" value="MoCF_OxRdtse_dimer"/>
</dbReference>
<dbReference type="PRINTS" id="PR00407">
    <property type="entry name" value="EUMOPTERIN"/>
</dbReference>
<evidence type="ECO:0000256" key="5">
    <source>
        <dbReference type="ARBA" id="ARBA00011738"/>
    </source>
</evidence>
<dbReference type="InterPro" id="IPR022407">
    <property type="entry name" value="OxRdtase_Mopterin_BS"/>
</dbReference>
<dbReference type="Gene3D" id="2.40.30.10">
    <property type="entry name" value="Translation factors"/>
    <property type="match status" value="1"/>
</dbReference>
<gene>
    <name evidence="22" type="ORF">TWF694_011539</name>
</gene>
<dbReference type="Pfam" id="PF00173">
    <property type="entry name" value="Cyt-b5"/>
    <property type="match status" value="1"/>
</dbReference>
<proteinExistence type="inferred from homology"/>
<dbReference type="PROSITE" id="PS51384">
    <property type="entry name" value="FAD_FR"/>
    <property type="match status" value="1"/>
</dbReference>
<dbReference type="InterPro" id="IPR014756">
    <property type="entry name" value="Ig_E-set"/>
</dbReference>
<dbReference type="PRINTS" id="PR00406">
    <property type="entry name" value="CYTB5RDTASE"/>
</dbReference>
<dbReference type="SUPFAM" id="SSF63380">
    <property type="entry name" value="Riboflavin synthase domain-like"/>
    <property type="match status" value="1"/>
</dbReference>
<evidence type="ECO:0000256" key="15">
    <source>
        <dbReference type="ARBA" id="ARBA00023157"/>
    </source>
</evidence>
<dbReference type="GO" id="GO:0030151">
    <property type="term" value="F:molybdenum ion binding"/>
    <property type="evidence" value="ECO:0007669"/>
    <property type="project" value="InterPro"/>
</dbReference>
<dbReference type="SUPFAM" id="SSF55856">
    <property type="entry name" value="Cytochrome b5-like heme/steroid binding domain"/>
    <property type="match status" value="1"/>
</dbReference>
<dbReference type="InterPro" id="IPR018506">
    <property type="entry name" value="Cyt_B5_heme-BS"/>
</dbReference>
<organism evidence="22 23">
    <name type="scientific">Orbilia ellipsospora</name>
    <dbReference type="NCBI Taxonomy" id="2528407"/>
    <lineage>
        <taxon>Eukaryota</taxon>
        <taxon>Fungi</taxon>
        <taxon>Dikarya</taxon>
        <taxon>Ascomycota</taxon>
        <taxon>Pezizomycotina</taxon>
        <taxon>Orbiliomycetes</taxon>
        <taxon>Orbiliales</taxon>
        <taxon>Orbiliaceae</taxon>
        <taxon>Orbilia</taxon>
    </lineage>
</organism>
<keyword evidence="6 18" id="KW-0500">Molybdenum</keyword>
<evidence type="ECO:0000259" key="20">
    <source>
        <dbReference type="PROSITE" id="PS50255"/>
    </source>
</evidence>
<dbReference type="Proteomes" id="UP001365542">
    <property type="component" value="Unassembled WGS sequence"/>
</dbReference>
<dbReference type="PANTHER" id="PTHR19372:SF7">
    <property type="entry name" value="SULFITE OXIDASE, MITOCHONDRIAL"/>
    <property type="match status" value="1"/>
</dbReference>
<evidence type="ECO:0000256" key="17">
    <source>
        <dbReference type="PIRNR" id="PIRNR000233"/>
    </source>
</evidence>
<comment type="catalytic activity">
    <reaction evidence="16">
        <text>nitrite + NADP(+) + H2O = nitrate + NADPH + H(+)</text>
        <dbReference type="Rhea" id="RHEA:19061"/>
        <dbReference type="ChEBI" id="CHEBI:15377"/>
        <dbReference type="ChEBI" id="CHEBI:15378"/>
        <dbReference type="ChEBI" id="CHEBI:16301"/>
        <dbReference type="ChEBI" id="CHEBI:17632"/>
        <dbReference type="ChEBI" id="CHEBI:57783"/>
        <dbReference type="ChEBI" id="CHEBI:58349"/>
        <dbReference type="EC" id="1.7.1.3"/>
    </reaction>
</comment>
<dbReference type="Pfam" id="PF00175">
    <property type="entry name" value="NAD_binding_1"/>
    <property type="match status" value="1"/>
</dbReference>
<evidence type="ECO:0000256" key="2">
    <source>
        <dbReference type="ARBA" id="ARBA00001974"/>
    </source>
</evidence>
<keyword evidence="23" id="KW-1185">Reference proteome</keyword>
<keyword evidence="7" id="KW-0349">Heme</keyword>
<evidence type="ECO:0000256" key="13">
    <source>
        <dbReference type="ARBA" id="ARBA00023004"/>
    </source>
</evidence>
<dbReference type="InterPro" id="IPR036374">
    <property type="entry name" value="OxRdtase_Mopterin-bd_sf"/>
</dbReference>
<dbReference type="InterPro" id="IPR000572">
    <property type="entry name" value="OxRdtase_Mopterin-bd_dom"/>
</dbReference>
<evidence type="ECO:0000256" key="1">
    <source>
        <dbReference type="ARBA" id="ARBA00001971"/>
    </source>
</evidence>
<comment type="cofactor">
    <cofactor evidence="1">
        <name>heme</name>
        <dbReference type="ChEBI" id="CHEBI:30413"/>
    </cofactor>
</comment>
<feature type="domain" description="FAD-binding FR-type" evidence="21">
    <location>
        <begin position="628"/>
        <end position="741"/>
    </location>
</feature>
<dbReference type="PROSITE" id="PS50255">
    <property type="entry name" value="CYTOCHROME_B5_2"/>
    <property type="match status" value="1"/>
</dbReference>
<dbReference type="SMART" id="SM01117">
    <property type="entry name" value="Cyt-b5"/>
    <property type="match status" value="1"/>
</dbReference>
<dbReference type="Pfam" id="PF00970">
    <property type="entry name" value="FAD_binding_6"/>
    <property type="match status" value="1"/>
</dbReference>
<evidence type="ECO:0000313" key="23">
    <source>
        <dbReference type="Proteomes" id="UP001365542"/>
    </source>
</evidence>
<comment type="cofactor">
    <cofactor evidence="18">
        <name>Mo-molybdopterin</name>
        <dbReference type="ChEBI" id="CHEBI:71302"/>
    </cofactor>
    <text evidence="18">Binds 1 Mo-molybdopterin (Mo-MPT) cofactor per subunit.</text>
</comment>
<evidence type="ECO:0000256" key="16">
    <source>
        <dbReference type="ARBA" id="ARBA00049155"/>
    </source>
</evidence>
<dbReference type="PRINTS" id="PR00371">
    <property type="entry name" value="FPNCR"/>
</dbReference>
<accession>A0AAV9X5H7</accession>
<evidence type="ECO:0000256" key="18">
    <source>
        <dbReference type="PIRSR" id="PIRSR000233-1"/>
    </source>
</evidence>
<dbReference type="CDD" id="cd06183">
    <property type="entry name" value="cyt_b5_reduct_like"/>
    <property type="match status" value="1"/>
</dbReference>
<dbReference type="FunFam" id="2.40.30.10:FF:000021">
    <property type="entry name" value="NADH-cytochrome b5 reductase"/>
    <property type="match status" value="1"/>
</dbReference>
<dbReference type="SUPFAM" id="SSF52343">
    <property type="entry name" value="Ferredoxin reductase-like, C-terminal NADP-linked domain"/>
    <property type="match status" value="1"/>
</dbReference>
<dbReference type="PRINTS" id="PR00363">
    <property type="entry name" value="CYTOCHROMEB5"/>
</dbReference>
<evidence type="ECO:0000256" key="9">
    <source>
        <dbReference type="ARBA" id="ARBA00022723"/>
    </source>
</evidence>
<evidence type="ECO:0000256" key="10">
    <source>
        <dbReference type="ARBA" id="ARBA00022827"/>
    </source>
</evidence>
<keyword evidence="8" id="KW-0285">Flavoprotein</keyword>
<comment type="subunit">
    <text evidence="5">Homodimer.</text>
</comment>